<evidence type="ECO:0000259" key="6">
    <source>
        <dbReference type="PROSITE" id="PS50109"/>
    </source>
</evidence>
<evidence type="ECO:0000256" key="4">
    <source>
        <dbReference type="ARBA" id="ARBA00022679"/>
    </source>
</evidence>
<keyword evidence="10" id="KW-1185">Reference proteome</keyword>
<dbReference type="NCBIfam" id="TIGR00229">
    <property type="entry name" value="sensory_box"/>
    <property type="match status" value="1"/>
</dbReference>
<organism evidence="9 10">
    <name type="scientific">Mucilaginibacter aquatilis</name>
    <dbReference type="NCBI Taxonomy" id="1517760"/>
    <lineage>
        <taxon>Bacteria</taxon>
        <taxon>Pseudomonadati</taxon>
        <taxon>Bacteroidota</taxon>
        <taxon>Sphingobacteriia</taxon>
        <taxon>Sphingobacteriales</taxon>
        <taxon>Sphingobacteriaceae</taxon>
        <taxon>Mucilaginibacter</taxon>
    </lineage>
</organism>
<dbReference type="SUPFAM" id="SSF47384">
    <property type="entry name" value="Homodimeric domain of signal transducing histidine kinase"/>
    <property type="match status" value="1"/>
</dbReference>
<dbReference type="Proteomes" id="UP000434850">
    <property type="component" value="Unassembled WGS sequence"/>
</dbReference>
<dbReference type="SUPFAM" id="SSF55874">
    <property type="entry name" value="ATPase domain of HSP90 chaperone/DNA topoisomerase II/histidine kinase"/>
    <property type="match status" value="1"/>
</dbReference>
<dbReference type="Gene3D" id="3.30.565.10">
    <property type="entry name" value="Histidine kinase-like ATPase, C-terminal domain"/>
    <property type="match status" value="1"/>
</dbReference>
<dbReference type="Gene3D" id="3.30.450.20">
    <property type="entry name" value="PAS domain"/>
    <property type="match status" value="1"/>
</dbReference>
<dbReference type="InterPro" id="IPR004358">
    <property type="entry name" value="Sig_transdc_His_kin-like_C"/>
</dbReference>
<dbReference type="AlphaFoldDB" id="A0A6I4IAA8"/>
<dbReference type="EMBL" id="WQLA01000005">
    <property type="protein sequence ID" value="MVN92091.1"/>
    <property type="molecule type" value="Genomic_DNA"/>
</dbReference>
<dbReference type="PANTHER" id="PTHR43304:SF1">
    <property type="entry name" value="PAC DOMAIN-CONTAINING PROTEIN"/>
    <property type="match status" value="1"/>
</dbReference>
<dbReference type="SMART" id="SM00388">
    <property type="entry name" value="HisKA"/>
    <property type="match status" value="1"/>
</dbReference>
<dbReference type="PROSITE" id="PS50113">
    <property type="entry name" value="PAC"/>
    <property type="match status" value="1"/>
</dbReference>
<feature type="domain" description="PAS" evidence="7">
    <location>
        <begin position="1"/>
        <end position="67"/>
    </location>
</feature>
<gene>
    <name evidence="9" type="ORF">GO816_13225</name>
</gene>
<dbReference type="Pfam" id="PF13426">
    <property type="entry name" value="PAS_9"/>
    <property type="match status" value="1"/>
</dbReference>
<dbReference type="Pfam" id="PF00512">
    <property type="entry name" value="HisKA"/>
    <property type="match status" value="1"/>
</dbReference>
<dbReference type="InterPro" id="IPR035965">
    <property type="entry name" value="PAS-like_dom_sf"/>
</dbReference>
<dbReference type="GO" id="GO:0000155">
    <property type="term" value="F:phosphorelay sensor kinase activity"/>
    <property type="evidence" value="ECO:0007669"/>
    <property type="project" value="InterPro"/>
</dbReference>
<evidence type="ECO:0000256" key="2">
    <source>
        <dbReference type="ARBA" id="ARBA00012438"/>
    </source>
</evidence>
<dbReference type="FunFam" id="3.30.565.10:FF:000006">
    <property type="entry name" value="Sensor histidine kinase WalK"/>
    <property type="match status" value="1"/>
</dbReference>
<dbReference type="InterPro" id="IPR052162">
    <property type="entry name" value="Sensor_kinase/Photoreceptor"/>
</dbReference>
<dbReference type="PRINTS" id="PR00344">
    <property type="entry name" value="BCTRLSENSOR"/>
</dbReference>
<dbReference type="SMART" id="SM00387">
    <property type="entry name" value="HATPase_c"/>
    <property type="match status" value="1"/>
</dbReference>
<evidence type="ECO:0000256" key="5">
    <source>
        <dbReference type="ARBA" id="ARBA00022777"/>
    </source>
</evidence>
<dbReference type="InterPro" id="IPR003594">
    <property type="entry name" value="HATPase_dom"/>
</dbReference>
<keyword evidence="5" id="KW-0418">Kinase</keyword>
<dbReference type="InterPro" id="IPR005467">
    <property type="entry name" value="His_kinase_dom"/>
</dbReference>
<dbReference type="PROSITE" id="PS50109">
    <property type="entry name" value="HIS_KIN"/>
    <property type="match status" value="1"/>
</dbReference>
<evidence type="ECO:0000259" key="7">
    <source>
        <dbReference type="PROSITE" id="PS50112"/>
    </source>
</evidence>
<dbReference type="CDD" id="cd00082">
    <property type="entry name" value="HisKA"/>
    <property type="match status" value="1"/>
</dbReference>
<dbReference type="InterPro" id="IPR036890">
    <property type="entry name" value="HATPase_C_sf"/>
</dbReference>
<dbReference type="OrthoDB" id="9766459at2"/>
<evidence type="ECO:0000313" key="9">
    <source>
        <dbReference type="EMBL" id="MVN92091.1"/>
    </source>
</evidence>
<dbReference type="InterPro" id="IPR003661">
    <property type="entry name" value="HisK_dim/P_dom"/>
</dbReference>
<evidence type="ECO:0000256" key="1">
    <source>
        <dbReference type="ARBA" id="ARBA00000085"/>
    </source>
</evidence>
<feature type="domain" description="Histidine kinase" evidence="6">
    <location>
        <begin position="139"/>
        <end position="354"/>
    </location>
</feature>
<dbReference type="SUPFAM" id="SSF55785">
    <property type="entry name" value="PYP-like sensor domain (PAS domain)"/>
    <property type="match status" value="1"/>
</dbReference>
<evidence type="ECO:0000256" key="3">
    <source>
        <dbReference type="ARBA" id="ARBA00022553"/>
    </source>
</evidence>
<keyword evidence="4" id="KW-0808">Transferase</keyword>
<evidence type="ECO:0000259" key="8">
    <source>
        <dbReference type="PROSITE" id="PS50113"/>
    </source>
</evidence>
<keyword evidence="3" id="KW-0597">Phosphoprotein</keyword>
<evidence type="ECO:0000313" key="10">
    <source>
        <dbReference type="Proteomes" id="UP000434850"/>
    </source>
</evidence>
<dbReference type="Pfam" id="PF02518">
    <property type="entry name" value="HATPase_c"/>
    <property type="match status" value="1"/>
</dbReference>
<sequence>MIEEIEDYAIIVLDSNGNIENWNKGAQRIKGYKPEDVVGQHFRMFYTDADKAIKKPETLINLARTKGRAIDEGWRVRKDGTRFWGSITITAIHDNERNVIGFTKVTRDLTDKMTAAEAASLHLAQLQVQNQELEQFVYIASHDLQEPLLTISNFIDMLKVDYGHALQDDDAQLYMGFIEDAASRMRNLIKDLLDYSRLGKTKQTEPVDVNELLQHIISDLDTRIAATQTQIVFDNLPVVTGYRTELRQLFQNLITNAIKFSKKDEPPVIKITATPNNVTGWEFTVQDNGIGVDARYHEKIFLIFQRLHNRDEYPGNGIGLANCKKIVSMHNGNISVQSEAGAGSRFYFTLNIDGQKRNDEN</sequence>
<accession>A0A6I4IAA8</accession>
<dbReference type="CDD" id="cd00130">
    <property type="entry name" value="PAS"/>
    <property type="match status" value="1"/>
</dbReference>
<comment type="catalytic activity">
    <reaction evidence="1">
        <text>ATP + protein L-histidine = ADP + protein N-phospho-L-histidine.</text>
        <dbReference type="EC" id="2.7.13.3"/>
    </reaction>
</comment>
<name>A0A6I4IAA8_9SPHI</name>
<proteinExistence type="predicted"/>
<reference evidence="9 10" key="1">
    <citation type="submission" date="2019-12" db="EMBL/GenBank/DDBJ databases">
        <title>Mucilaginibacter sp. HME9299 genome sequencing and assembly.</title>
        <authorList>
            <person name="Kang H."/>
            <person name="Kim H."/>
            <person name="Joh K."/>
        </authorList>
    </citation>
    <scope>NUCLEOTIDE SEQUENCE [LARGE SCALE GENOMIC DNA]</scope>
    <source>
        <strain evidence="9 10">HME9299</strain>
    </source>
</reference>
<protein>
    <recommendedName>
        <fullName evidence="2">histidine kinase</fullName>
        <ecNumber evidence="2">2.7.13.3</ecNumber>
    </recommendedName>
</protein>
<comment type="caution">
    <text evidence="9">The sequence shown here is derived from an EMBL/GenBank/DDBJ whole genome shotgun (WGS) entry which is preliminary data.</text>
</comment>
<dbReference type="InterPro" id="IPR000014">
    <property type="entry name" value="PAS"/>
</dbReference>
<dbReference type="PANTHER" id="PTHR43304">
    <property type="entry name" value="PHYTOCHROME-LIKE PROTEIN CPH1"/>
    <property type="match status" value="1"/>
</dbReference>
<feature type="domain" description="PAC" evidence="8">
    <location>
        <begin position="69"/>
        <end position="121"/>
    </location>
</feature>
<dbReference type="EC" id="2.7.13.3" evidence="2"/>
<dbReference type="PROSITE" id="PS50112">
    <property type="entry name" value="PAS"/>
    <property type="match status" value="1"/>
</dbReference>
<dbReference type="InterPro" id="IPR000700">
    <property type="entry name" value="PAS-assoc_C"/>
</dbReference>
<dbReference type="Gene3D" id="1.10.287.130">
    <property type="match status" value="1"/>
</dbReference>
<dbReference type="InterPro" id="IPR036097">
    <property type="entry name" value="HisK_dim/P_sf"/>
</dbReference>